<keyword evidence="1" id="KW-0732">Signal</keyword>
<dbReference type="STRING" id="343013.SAMN04489707_100377"/>
<name>A0A1I7FVP4_9BURK</name>
<dbReference type="AlphaFoldDB" id="A0A1I7FVP4"/>
<feature type="chain" id="PRO_5010209725" description="Lipoprotein" evidence="1">
    <location>
        <begin position="20"/>
        <end position="157"/>
    </location>
</feature>
<protein>
    <recommendedName>
        <fullName evidence="4">Lipoprotein</fullName>
    </recommendedName>
</protein>
<dbReference type="RefSeq" id="WP_054254681.1">
    <property type="nucleotide sequence ID" value="NZ_CYIG01000001.1"/>
</dbReference>
<dbReference type="Proteomes" id="UP000183656">
    <property type="component" value="Unassembled WGS sequence"/>
</dbReference>
<sequence>MKKNLFQAAALAASISMLAGCAGYDQWAESTNRKMNTGWTEMLYGKQTVDASALPKDMTVNLSYGKGEGSGIPGPAASKFYDKLLGDVTYAKSCKNMLMFNAGMFNDAGGLIRTEPIVVGPYTAGTKAFISKDVIADPQMQKSNQVTRLVLSGARCT</sequence>
<dbReference type="EMBL" id="FPBX01000003">
    <property type="protein sequence ID" value="SFU40265.1"/>
    <property type="molecule type" value="Genomic_DNA"/>
</dbReference>
<evidence type="ECO:0008006" key="4">
    <source>
        <dbReference type="Google" id="ProtNLM"/>
    </source>
</evidence>
<proteinExistence type="predicted"/>
<accession>A0A1I7FVP4</accession>
<gene>
    <name evidence="2" type="ORF">SAMN04489707_100377</name>
</gene>
<evidence type="ECO:0000313" key="2">
    <source>
        <dbReference type="EMBL" id="SFU40265.1"/>
    </source>
</evidence>
<dbReference type="PROSITE" id="PS51257">
    <property type="entry name" value="PROKAR_LIPOPROTEIN"/>
    <property type="match status" value="1"/>
</dbReference>
<feature type="signal peptide" evidence="1">
    <location>
        <begin position="1"/>
        <end position="19"/>
    </location>
</feature>
<evidence type="ECO:0000313" key="3">
    <source>
        <dbReference type="Proteomes" id="UP000183656"/>
    </source>
</evidence>
<reference evidence="2 3" key="1">
    <citation type="submission" date="2016-10" db="EMBL/GenBank/DDBJ databases">
        <authorList>
            <person name="de Groot N.N."/>
        </authorList>
    </citation>
    <scope>NUCLEOTIDE SEQUENCE [LARGE SCALE GENOMIC DNA]</scope>
    <source>
        <strain evidence="2 3">R-24608</strain>
    </source>
</reference>
<dbReference type="OrthoDB" id="8911480at2"/>
<keyword evidence="3" id="KW-1185">Reference proteome</keyword>
<evidence type="ECO:0000256" key="1">
    <source>
        <dbReference type="SAM" id="SignalP"/>
    </source>
</evidence>
<organism evidence="2 3">
    <name type="scientific">Paenacidovorax caeni</name>
    <dbReference type="NCBI Taxonomy" id="343013"/>
    <lineage>
        <taxon>Bacteria</taxon>
        <taxon>Pseudomonadati</taxon>
        <taxon>Pseudomonadota</taxon>
        <taxon>Betaproteobacteria</taxon>
        <taxon>Burkholderiales</taxon>
        <taxon>Comamonadaceae</taxon>
        <taxon>Paenacidovorax</taxon>
    </lineage>
</organism>